<feature type="compositionally biased region" description="Basic and acidic residues" evidence="13">
    <location>
        <begin position="297"/>
        <end position="316"/>
    </location>
</feature>
<evidence type="ECO:0000256" key="2">
    <source>
        <dbReference type="ARBA" id="ARBA00004496"/>
    </source>
</evidence>
<evidence type="ECO:0000313" key="15">
    <source>
        <dbReference type="EMBL" id="KAL0059879.1"/>
    </source>
</evidence>
<organism evidence="15 16">
    <name type="scientific">Marasmius tenuissimus</name>
    <dbReference type="NCBI Taxonomy" id="585030"/>
    <lineage>
        <taxon>Eukaryota</taxon>
        <taxon>Fungi</taxon>
        <taxon>Dikarya</taxon>
        <taxon>Basidiomycota</taxon>
        <taxon>Agaricomycotina</taxon>
        <taxon>Agaricomycetes</taxon>
        <taxon>Agaricomycetidae</taxon>
        <taxon>Agaricales</taxon>
        <taxon>Marasmiineae</taxon>
        <taxon>Marasmiaceae</taxon>
        <taxon>Marasmius</taxon>
    </lineage>
</organism>
<keyword evidence="8" id="KW-0810">Translation regulation</keyword>
<dbReference type="InterPro" id="IPR018545">
    <property type="entry name" value="Btz_dom"/>
</dbReference>
<evidence type="ECO:0000313" key="16">
    <source>
        <dbReference type="Proteomes" id="UP001437256"/>
    </source>
</evidence>
<feature type="compositionally biased region" description="Basic and acidic residues" evidence="13">
    <location>
        <begin position="528"/>
        <end position="552"/>
    </location>
</feature>
<feature type="compositionally biased region" description="Basic residues" evidence="13">
    <location>
        <begin position="31"/>
        <end position="42"/>
    </location>
</feature>
<evidence type="ECO:0000256" key="3">
    <source>
        <dbReference type="ARBA" id="ARBA00009548"/>
    </source>
</evidence>
<dbReference type="EMBL" id="JBBXMP010000202">
    <property type="protein sequence ID" value="KAL0059879.1"/>
    <property type="molecule type" value="Genomic_DNA"/>
</dbReference>
<keyword evidence="11" id="KW-0508">mRNA splicing</keyword>
<evidence type="ECO:0000256" key="9">
    <source>
        <dbReference type="ARBA" id="ARBA00022884"/>
    </source>
</evidence>
<accession>A0ABR2ZFZ8</accession>
<keyword evidence="4" id="KW-0813">Transport</keyword>
<feature type="region of interest" description="Disordered" evidence="13">
    <location>
        <begin position="146"/>
        <end position="230"/>
    </location>
</feature>
<evidence type="ECO:0000256" key="13">
    <source>
        <dbReference type="SAM" id="MobiDB-lite"/>
    </source>
</evidence>
<evidence type="ECO:0000256" key="1">
    <source>
        <dbReference type="ARBA" id="ARBA00004123"/>
    </source>
</evidence>
<dbReference type="Proteomes" id="UP001437256">
    <property type="component" value="Unassembled WGS sequence"/>
</dbReference>
<feature type="compositionally biased region" description="Polar residues" evidence="13">
    <location>
        <begin position="1"/>
        <end position="30"/>
    </location>
</feature>
<keyword evidence="12" id="KW-0539">Nucleus</keyword>
<comment type="subcellular location">
    <subcellularLocation>
        <location evidence="2">Cytoplasm</location>
    </subcellularLocation>
    <subcellularLocation>
        <location evidence="1">Nucleus</location>
    </subcellularLocation>
</comment>
<evidence type="ECO:0000259" key="14">
    <source>
        <dbReference type="Pfam" id="PF09405"/>
    </source>
</evidence>
<sequence>MPAPITSSSPTQTVNKSISSKSMARGTTQGKKTRLIRRRGRAKGTMDSDDEIEREARTDSESEDDSSLASSDSESEPEDIVDGSPHPLTPSTSESPQEAQPKSKSTDGIDGHSSFFASSGNWSEMVADETANGPADLPVIEFSELDSHVVPVPISSRKSKKSLKKDASSRKQASISEIVPEKAESVPSPPPDSPRGPPARSMPRRGAGQTARQAYQQRLDNDPSYVPTVGEFWGHDDRLLDKDLRSLSGWWRGRWQGRARGRGFMRGKLGIRNAFRMPDQPSEDVPESDEAPPVERAWTHDGFEEMKRNEERRRVQNAEPRLQSPRGGPPRGRGGFAMRGRGGRIPIRPHSPSGTPRIWYAMKPDHMWTKQSEVFLYFDSSSKPRPGHAGTVRVKLPGARHRTAKLPLKEPASMPSPKPAVTSTGSVHGSDYGGNKHIQVRLPKRSEEKPVTQTQLPDSEPSIEDVFTVRPRLVSSKPIPLPEPSSDPTISATVPPNNTHISSSSAQPLLDLTAQQKLEQVTIEPQESDPHRRSQMEEAVLRNPAPRDDSRPELPPIQTSFTPPIPQGSPAFGSPYGFPQSLPPGIAVNAVGMTYEVATGRPVYLPAPSVFHRPQPPPFVPGHVHHRSTLSSEFIHQSSSPPPPQQSGFIDYSTGQTFFSFPRQSSRIEIRSPGAQKGPKSSLRTDAVSFEPSQQYFPPAPEYNGDPSGEEHSRHLAEPPAMGYNPYQYYYPDAYGYPPYMDMSQMGQYGVYSQDHAPQGTAYY</sequence>
<evidence type="ECO:0000256" key="5">
    <source>
        <dbReference type="ARBA" id="ARBA00022490"/>
    </source>
</evidence>
<evidence type="ECO:0000256" key="6">
    <source>
        <dbReference type="ARBA" id="ARBA00022664"/>
    </source>
</evidence>
<keyword evidence="10" id="KW-0866">Nonsense-mediated mRNA decay</keyword>
<feature type="region of interest" description="Disordered" evidence="13">
    <location>
        <begin position="690"/>
        <end position="719"/>
    </location>
</feature>
<comment type="caution">
    <text evidence="15">The sequence shown here is derived from an EMBL/GenBank/DDBJ whole genome shotgun (WGS) entry which is preliminary data.</text>
</comment>
<feature type="compositionally biased region" description="Acidic residues" evidence="13">
    <location>
        <begin position="281"/>
        <end position="292"/>
    </location>
</feature>
<feature type="region of interest" description="Disordered" evidence="13">
    <location>
        <begin position="409"/>
        <end position="505"/>
    </location>
</feature>
<evidence type="ECO:0000256" key="11">
    <source>
        <dbReference type="ARBA" id="ARBA00023187"/>
    </source>
</evidence>
<evidence type="ECO:0000256" key="7">
    <source>
        <dbReference type="ARBA" id="ARBA00022816"/>
    </source>
</evidence>
<feature type="region of interest" description="Disordered" evidence="13">
    <location>
        <begin position="522"/>
        <end position="577"/>
    </location>
</feature>
<proteinExistence type="inferred from homology"/>
<comment type="similarity">
    <text evidence="3">Belongs to the CASC3 family.</text>
</comment>
<name>A0ABR2ZFZ8_9AGAR</name>
<evidence type="ECO:0000256" key="4">
    <source>
        <dbReference type="ARBA" id="ARBA00022448"/>
    </source>
</evidence>
<keyword evidence="9" id="KW-0694">RNA-binding</keyword>
<keyword evidence="16" id="KW-1185">Reference proteome</keyword>
<reference evidence="15 16" key="1">
    <citation type="submission" date="2024-05" db="EMBL/GenBank/DDBJ databases">
        <title>A draft genome resource for the thread blight pathogen Marasmius tenuissimus strain MS-2.</title>
        <authorList>
            <person name="Yulfo-Soto G.E."/>
            <person name="Baruah I.K."/>
            <person name="Amoako-Attah I."/>
            <person name="Bukari Y."/>
            <person name="Meinhardt L.W."/>
            <person name="Bailey B.A."/>
            <person name="Cohen S.P."/>
        </authorList>
    </citation>
    <scope>NUCLEOTIDE SEQUENCE [LARGE SCALE GENOMIC DNA]</scope>
    <source>
        <strain evidence="15 16">MS-2</strain>
    </source>
</reference>
<evidence type="ECO:0000256" key="12">
    <source>
        <dbReference type="ARBA" id="ARBA00023242"/>
    </source>
</evidence>
<evidence type="ECO:0000256" key="8">
    <source>
        <dbReference type="ARBA" id="ARBA00022845"/>
    </source>
</evidence>
<keyword evidence="7" id="KW-0509">mRNA transport</keyword>
<feature type="compositionally biased region" description="Low complexity" evidence="13">
    <location>
        <begin position="338"/>
        <end position="348"/>
    </location>
</feature>
<keyword evidence="5" id="KW-0963">Cytoplasm</keyword>
<feature type="compositionally biased region" description="Polar residues" evidence="13">
    <location>
        <begin position="89"/>
        <end position="103"/>
    </location>
</feature>
<feature type="compositionally biased region" description="Polar residues" evidence="13">
    <location>
        <begin position="486"/>
        <end position="505"/>
    </location>
</feature>
<gene>
    <name evidence="15" type="ORF">AAF712_013361</name>
</gene>
<protein>
    <recommendedName>
        <fullName evidence="14">Btz domain-containing protein</fullName>
    </recommendedName>
</protein>
<dbReference type="Pfam" id="PF09405">
    <property type="entry name" value="Btz"/>
    <property type="match status" value="1"/>
</dbReference>
<evidence type="ECO:0000256" key="10">
    <source>
        <dbReference type="ARBA" id="ARBA00023161"/>
    </source>
</evidence>
<feature type="region of interest" description="Disordered" evidence="13">
    <location>
        <begin position="1"/>
        <end position="121"/>
    </location>
</feature>
<keyword evidence="6" id="KW-0507">mRNA processing</keyword>
<feature type="compositionally biased region" description="Pro residues" evidence="13">
    <location>
        <begin position="187"/>
        <end position="197"/>
    </location>
</feature>
<feature type="region of interest" description="Disordered" evidence="13">
    <location>
        <begin position="276"/>
        <end position="352"/>
    </location>
</feature>
<feature type="domain" description="Btz" evidence="14">
    <location>
        <begin position="209"/>
        <end position="317"/>
    </location>
</feature>